<dbReference type="EC" id="1.-.-.-" evidence="2"/>
<evidence type="ECO:0000259" key="1">
    <source>
        <dbReference type="Pfam" id="PF00171"/>
    </source>
</evidence>
<dbReference type="Pfam" id="PF00171">
    <property type="entry name" value="Aldedh"/>
    <property type="match status" value="1"/>
</dbReference>
<keyword evidence="2" id="KW-0560">Oxidoreductase</keyword>
<dbReference type="AlphaFoldDB" id="K1T4N5"/>
<organism evidence="2">
    <name type="scientific">human gut metagenome</name>
    <dbReference type="NCBI Taxonomy" id="408170"/>
    <lineage>
        <taxon>unclassified sequences</taxon>
        <taxon>metagenomes</taxon>
        <taxon>organismal metagenomes</taxon>
    </lineage>
</organism>
<sequence>GRLAERLKGMKIGDPLDQGSRIGPLIDERAAQRVEEIVDRTVKSRGVLPVRRQKI</sequence>
<dbReference type="InterPro" id="IPR016161">
    <property type="entry name" value="Ald_DH/histidinol_DH"/>
</dbReference>
<dbReference type="Gene3D" id="3.40.309.10">
    <property type="entry name" value="Aldehyde Dehydrogenase, Chain A, domain 2"/>
    <property type="match status" value="1"/>
</dbReference>
<dbReference type="GO" id="GO:0016620">
    <property type="term" value="F:oxidoreductase activity, acting on the aldehyde or oxo group of donors, NAD or NADP as acceptor"/>
    <property type="evidence" value="ECO:0007669"/>
    <property type="project" value="InterPro"/>
</dbReference>
<dbReference type="InterPro" id="IPR015590">
    <property type="entry name" value="Aldehyde_DH_dom"/>
</dbReference>
<name>K1T4N5_9ZZZZ</name>
<protein>
    <submittedName>
        <fullName evidence="2">Protein containing Aldehyde dehydrogenase domain protein</fullName>
        <ecNumber evidence="2">1.-.-.-</ecNumber>
    </submittedName>
</protein>
<evidence type="ECO:0000313" key="2">
    <source>
        <dbReference type="EMBL" id="EKC62524.1"/>
    </source>
</evidence>
<dbReference type="InterPro" id="IPR016163">
    <property type="entry name" value="Ald_DH_C"/>
</dbReference>
<reference evidence="2" key="1">
    <citation type="journal article" date="2013" name="Environ. Microbiol.">
        <title>Microbiota from the distal guts of lean and obese adolescents exhibit partial functional redundancy besides clear differences in community structure.</title>
        <authorList>
            <person name="Ferrer M."/>
            <person name="Ruiz A."/>
            <person name="Lanza F."/>
            <person name="Haange S.B."/>
            <person name="Oberbach A."/>
            <person name="Till H."/>
            <person name="Bargiela R."/>
            <person name="Campoy C."/>
            <person name="Segura M.T."/>
            <person name="Richter M."/>
            <person name="von Bergen M."/>
            <person name="Seifert J."/>
            <person name="Suarez A."/>
        </authorList>
    </citation>
    <scope>NUCLEOTIDE SEQUENCE</scope>
</reference>
<proteinExistence type="predicted"/>
<accession>K1T4N5</accession>
<feature type="domain" description="Aldehyde dehydrogenase" evidence="1">
    <location>
        <begin position="2"/>
        <end position="45"/>
    </location>
</feature>
<comment type="caution">
    <text evidence="2">The sequence shown here is derived from an EMBL/GenBank/DDBJ whole genome shotgun (WGS) entry which is preliminary data.</text>
</comment>
<gene>
    <name evidence="2" type="ORF">LEA_11798</name>
</gene>
<dbReference type="EMBL" id="AJWY01007962">
    <property type="protein sequence ID" value="EKC62524.1"/>
    <property type="molecule type" value="Genomic_DNA"/>
</dbReference>
<feature type="non-terminal residue" evidence="2">
    <location>
        <position position="1"/>
    </location>
</feature>
<dbReference type="SUPFAM" id="SSF53720">
    <property type="entry name" value="ALDH-like"/>
    <property type="match status" value="1"/>
</dbReference>